<sequence length="347" mass="38881">MANQWPDNAFNDSEVSNVFQLAQSFELHCAQVYEHAANHPQNAASADYVMQLALQAYRTVHSLHMQKLESSYWDLSTATAQLESKITEFRKERNLQSAEHISPVDEHLDTVSPPLSDQMNTTPDSTAGRFITSEYEDDDDESDSDWEESEEESDDDYYEYNEGSDCDSELDIILEEDEVDIVEDAEAEDFAKTQALEVFKEEETEPSTEDKEAQPPVPALLDQAAMHDRITAALQAMAIKEDSDKPTPTQPETHTDDAGLYTVPTSTSTEDGHSEATTVRLDSNPVESLKTSTTSADIGETRTNIDVTHLHRKLSAQTTPKGTPRRLKTVCYKYIRKAMVPIRGKAH</sequence>
<evidence type="ECO:0000313" key="2">
    <source>
        <dbReference type="EMBL" id="KAJ5716714.1"/>
    </source>
</evidence>
<protein>
    <submittedName>
        <fullName evidence="2">Uncharacterized protein</fullName>
    </submittedName>
</protein>
<feature type="compositionally biased region" description="Polar residues" evidence="1">
    <location>
        <begin position="113"/>
        <end position="125"/>
    </location>
</feature>
<dbReference type="AlphaFoldDB" id="A0AAD6HI81"/>
<evidence type="ECO:0000313" key="3">
    <source>
        <dbReference type="Proteomes" id="UP001215712"/>
    </source>
</evidence>
<accession>A0AAD6HI81</accession>
<comment type="caution">
    <text evidence="2">The sequence shown here is derived from an EMBL/GenBank/DDBJ whole genome shotgun (WGS) entry which is preliminary data.</text>
</comment>
<keyword evidence="3" id="KW-1185">Reference proteome</keyword>
<organism evidence="2 3">
    <name type="scientific">Penicillium malachiteum</name>
    <dbReference type="NCBI Taxonomy" id="1324776"/>
    <lineage>
        <taxon>Eukaryota</taxon>
        <taxon>Fungi</taxon>
        <taxon>Dikarya</taxon>
        <taxon>Ascomycota</taxon>
        <taxon>Pezizomycotina</taxon>
        <taxon>Eurotiomycetes</taxon>
        <taxon>Eurotiomycetidae</taxon>
        <taxon>Eurotiales</taxon>
        <taxon>Aspergillaceae</taxon>
        <taxon>Penicillium</taxon>
    </lineage>
</organism>
<reference evidence="2" key="1">
    <citation type="journal article" date="2023" name="IMA Fungus">
        <title>Comparative genomic study of the Penicillium genus elucidates a diverse pangenome and 15 lateral gene transfer events.</title>
        <authorList>
            <person name="Petersen C."/>
            <person name="Sorensen T."/>
            <person name="Nielsen M.R."/>
            <person name="Sondergaard T.E."/>
            <person name="Sorensen J.L."/>
            <person name="Fitzpatrick D.A."/>
            <person name="Frisvad J.C."/>
            <person name="Nielsen K.L."/>
        </authorList>
    </citation>
    <scope>NUCLEOTIDE SEQUENCE</scope>
    <source>
        <strain evidence="2">IBT 17514</strain>
    </source>
</reference>
<feature type="region of interest" description="Disordered" evidence="1">
    <location>
        <begin position="241"/>
        <end position="261"/>
    </location>
</feature>
<feature type="region of interest" description="Disordered" evidence="1">
    <location>
        <begin position="97"/>
        <end position="164"/>
    </location>
</feature>
<reference evidence="2" key="2">
    <citation type="submission" date="2023-01" db="EMBL/GenBank/DDBJ databases">
        <authorList>
            <person name="Petersen C."/>
        </authorList>
    </citation>
    <scope>NUCLEOTIDE SEQUENCE</scope>
    <source>
        <strain evidence="2">IBT 17514</strain>
    </source>
</reference>
<evidence type="ECO:0000256" key="1">
    <source>
        <dbReference type="SAM" id="MobiDB-lite"/>
    </source>
</evidence>
<dbReference type="EMBL" id="JAQJAN010000012">
    <property type="protein sequence ID" value="KAJ5716714.1"/>
    <property type="molecule type" value="Genomic_DNA"/>
</dbReference>
<gene>
    <name evidence="2" type="ORF">N7493_008625</name>
</gene>
<dbReference type="Proteomes" id="UP001215712">
    <property type="component" value="Unassembled WGS sequence"/>
</dbReference>
<feature type="compositionally biased region" description="Acidic residues" evidence="1">
    <location>
        <begin position="134"/>
        <end position="164"/>
    </location>
</feature>
<proteinExistence type="predicted"/>
<name>A0AAD6HI81_9EURO</name>